<keyword evidence="9" id="KW-0945">Host-virus interaction</keyword>
<dbReference type="EMBL" id="MK518392">
    <property type="protein sequence ID" value="QDZ17464.1"/>
    <property type="molecule type" value="Genomic_DNA"/>
</dbReference>
<comment type="caution">
    <text evidence="9">Lacks conserved residue(s) required for the propagation of feature annotation.</text>
</comment>
<feature type="propeptide" id="PRO_5023554730" evidence="9">
    <location>
        <begin position="2"/>
        <end position="24"/>
    </location>
</feature>
<keyword evidence="5 9" id="KW-0946">Virion</keyword>
<dbReference type="GO" id="GO:0046718">
    <property type="term" value="P:symbiont entry into host cell"/>
    <property type="evidence" value="ECO:0007669"/>
    <property type="project" value="UniProtKB-UniRule"/>
</dbReference>
<evidence type="ECO:0000256" key="7">
    <source>
        <dbReference type="ARBA" id="ARBA00023125"/>
    </source>
</evidence>
<evidence type="ECO:0000256" key="3">
    <source>
        <dbReference type="ARBA" id="ARBA00022553"/>
    </source>
</evidence>
<keyword evidence="6 9" id="KW-0426">Late protein</keyword>
<feature type="initiator methionine" description="Removed" evidence="9">
    <location>
        <position position="1"/>
    </location>
</feature>
<keyword evidence="4 9" id="KW-1048">Host nucleus</keyword>
<evidence type="ECO:0000256" key="1">
    <source>
        <dbReference type="ARBA" id="ARBA00005746"/>
    </source>
</evidence>
<organism evidence="10 11">
    <name type="scientific">Ovine adenovirus 8</name>
    <dbReference type="NCBI Taxonomy" id="2601527"/>
    <lineage>
        <taxon>Viruses</taxon>
        <taxon>Varidnaviria</taxon>
        <taxon>Bamfordvirae</taxon>
        <taxon>Preplasmiviricota</taxon>
        <taxon>Polisuviricotina</taxon>
        <taxon>Pharingeaviricetes</taxon>
        <taxon>Rowavirales</taxon>
        <taxon>Adenoviridae</taxon>
        <taxon>Mastadenovirus</taxon>
        <taxon>Mastadenovirus ovisoctavum</taxon>
    </lineage>
</organism>
<evidence type="ECO:0000256" key="8">
    <source>
        <dbReference type="ARBA" id="ARBA00023296"/>
    </source>
</evidence>
<evidence type="ECO:0000256" key="4">
    <source>
        <dbReference type="ARBA" id="ARBA00022562"/>
    </source>
</evidence>
<feature type="site" description="Cleavage; by viral protease" evidence="9">
    <location>
        <begin position="24"/>
        <end position="25"/>
    </location>
</feature>
<feature type="chain" id="PRO_5023554731" description="Histone-like nucleoprotein" evidence="9">
    <location>
        <begin position="25"/>
        <end position="178"/>
    </location>
</feature>
<gene>
    <name evidence="9" type="primary">L2</name>
</gene>
<comment type="subcellular location">
    <molecule>Pre-histone-like nucleoprotein</molecule>
    <subcellularLocation>
        <location evidence="9">Host nucleus</location>
        <location evidence="9">Host nucleolus</location>
    </subcellularLocation>
</comment>
<dbReference type="GO" id="GO:0003677">
    <property type="term" value="F:DNA binding"/>
    <property type="evidence" value="ECO:0007669"/>
    <property type="project" value="UniProtKB-UniRule"/>
</dbReference>
<accession>A0A5B8MBL1</accession>
<keyword evidence="11" id="KW-1185">Reference proteome</keyword>
<protein>
    <recommendedName>
        <fullName evidence="9">Pre-histone-like nucleoprotein</fullName>
    </recommendedName>
    <alternativeName>
        <fullName evidence="9">Pre-core protein VII</fullName>
        <shortName evidence="9">pVII</shortName>
    </alternativeName>
    <component>
        <recommendedName>
            <fullName evidence="9">Histone-like nucleoprotein</fullName>
            <shortName evidence="9">NP</shortName>
        </recommendedName>
        <alternativeName>
            <fullName evidence="9">Core protein VII</fullName>
        </alternativeName>
    </component>
</protein>
<keyword evidence="2 9" id="KW-1163">Viral penetration into host nucleus</keyword>
<dbReference type="GO" id="GO:0043657">
    <property type="term" value="C:host cell"/>
    <property type="evidence" value="ECO:0007669"/>
    <property type="project" value="GOC"/>
</dbReference>
<keyword evidence="7 9" id="KW-0238">DNA-binding</keyword>
<proteinExistence type="evidence at transcript level"/>
<comment type="similarity">
    <text evidence="1 9">Belongs to the adenoviridae histone-like nucleoprotein family.</text>
</comment>
<dbReference type="GO" id="GO:0075732">
    <property type="term" value="P:viral penetration into host nucleus"/>
    <property type="evidence" value="ECO:0007669"/>
    <property type="project" value="UniProtKB-UniRule"/>
</dbReference>
<evidence type="ECO:0000256" key="6">
    <source>
        <dbReference type="ARBA" id="ARBA00022921"/>
    </source>
</evidence>
<evidence type="ECO:0000256" key="9">
    <source>
        <dbReference type="HAMAP-Rule" id="MF_04056"/>
    </source>
</evidence>
<evidence type="ECO:0000256" key="5">
    <source>
        <dbReference type="ARBA" id="ARBA00022844"/>
    </source>
</evidence>
<dbReference type="Pfam" id="PF03228">
    <property type="entry name" value="Adeno_VII"/>
    <property type="match status" value="1"/>
</dbReference>
<comment type="subcellular location">
    <molecule>Histone-like nucleoprotein</molecule>
    <subcellularLocation>
        <location evidence="9">Virion</location>
    </subcellularLocation>
    <text evidence="9">Located inside the capsid in association with the viral DNA (core). Present in about 1070 copies per virion.</text>
</comment>
<keyword evidence="8 9" id="KW-1160">Virus entry into host cell</keyword>
<evidence type="ECO:0000256" key="2">
    <source>
        <dbReference type="ARBA" id="ARBA00022524"/>
    </source>
</evidence>
<dbReference type="Proteomes" id="UP000501954">
    <property type="component" value="Segment"/>
</dbReference>
<dbReference type="HAMAP" id="MF_04056">
    <property type="entry name" value="ADV_PVII"/>
    <property type="match status" value="1"/>
</dbReference>
<comment type="induction">
    <text evidence="9">Expressed in the late phase of the viral replicative cycle.</text>
</comment>
<comment type="subunit">
    <text evidence="9">Interacts with the core-capsid bridging protein; this interaction bridges the virus core to the capsid. Interacts with host NPM1; this interaction might play a role in placing the pre-histone-like nucleoprotein on the viral DNA or regulating viral gene expression. Interacts with host HMGB1; this interaction inhibits host immune response.</text>
</comment>
<reference evidence="10 11" key="1">
    <citation type="journal article" date="2019" name="Arch. Virol.">
        <title>Isolation and complete genome sequence analysis of a novel ovine adenovirus type representing a possible new mastadenovirus species.</title>
        <authorList>
            <person name="Vidovszky M.Z."/>
            <person name="Szeredi L."/>
            <person name="Doszpoly A."/>
            <person name="Harrach B."/>
            <person name="Hornyak A."/>
        </authorList>
    </citation>
    <scope>NUCLEOTIDE SEQUENCE [LARGE SCALE GENOMIC DNA]</scope>
    <source>
        <strain evidence="10 11">7508</strain>
    </source>
</reference>
<dbReference type="GO" id="GO:0019028">
    <property type="term" value="C:viral capsid"/>
    <property type="evidence" value="ECO:0007669"/>
    <property type="project" value="InterPro"/>
</dbReference>
<feature type="chain" id="PRO_5023554729" description="Pre-histone-like nucleoprotein" evidence="9">
    <location>
        <begin position="2"/>
        <end position="178"/>
    </location>
</feature>
<evidence type="ECO:0000313" key="10">
    <source>
        <dbReference type="EMBL" id="QDZ17464.1"/>
    </source>
</evidence>
<dbReference type="InterPro" id="IPR004912">
    <property type="entry name" value="Adeno_VII"/>
</dbReference>
<comment type="function">
    <text evidence="9">Plays a role in the inhibition of host immune response within the nucleus. Interacts with cellular nucleosomes and immobilizes the host immune danger signal HMGB1 on chromatin. In turn, prevents HMGB1 release out of the cell and thus decreases inflammation. Plays also a role in the wrapping and condensation of the viral DNA. May also promote viral genome import into the nucleus.</text>
</comment>
<dbReference type="GO" id="GO:0044196">
    <property type="term" value="C:host cell nucleolus"/>
    <property type="evidence" value="ECO:0007669"/>
    <property type="project" value="UniProtKB-SubCell"/>
</dbReference>
<name>A0A5B8MBL1_9ADEN</name>
<comment type="PTM">
    <text evidence="9">Cleaved near the N-terminus by the viral protease during virion maturation to form the mature protein.</text>
</comment>
<evidence type="ECO:0000313" key="11">
    <source>
        <dbReference type="Proteomes" id="UP000501954"/>
    </source>
</evidence>
<keyword evidence="3 9" id="KW-0597">Phosphoprotein</keyword>
<sequence>MAILISPSNNTGWGLMGCNRMYGGARVRSDAHPVRVRGHYRAAWGSRIGRVPRGRRRRRAALTVGEAAAVADAVGGPDAVADTIEAVVAEARRYGGRRRRGARRVRRSGRTALARRVRSLRRQVARARRVGRRAAAIAADAALAAAAPRRRRRRSVLWVRDAASGVRVPVTRSVSATV</sequence>
<comment type="miscellaneous">
    <text evidence="9">All late proteins expressed from the major late promoter are produced by alternative splicing and alternative polyadenylation of the same gene giving rise to non-overlapping ORFs. A leader sequence is present in the N-terminus of all these mRNAs and is recognized by the viral shutoff protein to provide expression although conventional translation via ribosome scanning from the cap has been shut off in the host cell.</text>
</comment>